<proteinExistence type="predicted"/>
<protein>
    <submittedName>
        <fullName evidence="1">Uncharacterized protein</fullName>
    </submittedName>
</protein>
<accession>A0ABD2ZID4</accession>
<gene>
    <name evidence="1" type="ORF">ACH5RR_021819</name>
</gene>
<dbReference type="AlphaFoldDB" id="A0ABD2ZID4"/>
<dbReference type="InterPro" id="IPR036085">
    <property type="entry name" value="PAZ_dom_sf"/>
</dbReference>
<organism evidence="1 2">
    <name type="scientific">Cinchona calisaya</name>
    <dbReference type="NCBI Taxonomy" id="153742"/>
    <lineage>
        <taxon>Eukaryota</taxon>
        <taxon>Viridiplantae</taxon>
        <taxon>Streptophyta</taxon>
        <taxon>Embryophyta</taxon>
        <taxon>Tracheophyta</taxon>
        <taxon>Spermatophyta</taxon>
        <taxon>Magnoliopsida</taxon>
        <taxon>eudicotyledons</taxon>
        <taxon>Gunneridae</taxon>
        <taxon>Pentapetalae</taxon>
        <taxon>asterids</taxon>
        <taxon>lamiids</taxon>
        <taxon>Gentianales</taxon>
        <taxon>Rubiaceae</taxon>
        <taxon>Cinchonoideae</taxon>
        <taxon>Cinchoneae</taxon>
        <taxon>Cinchona</taxon>
    </lineage>
</organism>
<reference evidence="1 2" key="1">
    <citation type="submission" date="2024-11" db="EMBL/GenBank/DDBJ databases">
        <title>A near-complete genome assembly of Cinchona calisaya.</title>
        <authorList>
            <person name="Lian D.C."/>
            <person name="Zhao X.W."/>
            <person name="Wei L."/>
        </authorList>
    </citation>
    <scope>NUCLEOTIDE SEQUENCE [LARGE SCALE GENOMIC DNA]</scope>
    <source>
        <tissue evidence="1">Nenye</tissue>
    </source>
</reference>
<dbReference type="Gene3D" id="2.170.260.10">
    <property type="entry name" value="paz domain"/>
    <property type="match status" value="1"/>
</dbReference>
<name>A0ABD2ZID4_9GENT</name>
<keyword evidence="2" id="KW-1185">Reference proteome</keyword>
<dbReference type="EMBL" id="JBJUIK010000009">
    <property type="protein sequence ID" value="KAL3519230.1"/>
    <property type="molecule type" value="Genomic_DNA"/>
</dbReference>
<dbReference type="Proteomes" id="UP001630127">
    <property type="component" value="Unassembled WGS sequence"/>
</dbReference>
<dbReference type="SUPFAM" id="SSF101690">
    <property type="entry name" value="PAZ domain"/>
    <property type="match status" value="1"/>
</dbReference>
<evidence type="ECO:0000313" key="2">
    <source>
        <dbReference type="Proteomes" id="UP001630127"/>
    </source>
</evidence>
<sequence>MSQMMLLQPLMCYKLQQIYSDFTIDHAKKSNQDGVIQQIEIIVYDYLKKVLGIALTYSADLPSICVGKSRSPWYFQIEVIKLYCFYLPILWKLFEPCSIMLSS</sequence>
<evidence type="ECO:0000313" key="1">
    <source>
        <dbReference type="EMBL" id="KAL3519230.1"/>
    </source>
</evidence>
<comment type="caution">
    <text evidence="1">The sequence shown here is derived from an EMBL/GenBank/DDBJ whole genome shotgun (WGS) entry which is preliminary data.</text>
</comment>